<dbReference type="InterPro" id="IPR044861">
    <property type="entry name" value="IPNS-like_FE2OG_OXY"/>
</dbReference>
<evidence type="ECO:0000313" key="2">
    <source>
        <dbReference type="EMBL" id="KAF1001421.1"/>
    </source>
</evidence>
<dbReference type="Proteomes" id="UP000593563">
    <property type="component" value="Unassembled WGS sequence"/>
</dbReference>
<organism evidence="2 3">
    <name type="scientific">Apium graveolens</name>
    <name type="common">Celery</name>
    <dbReference type="NCBI Taxonomy" id="4045"/>
    <lineage>
        <taxon>Eukaryota</taxon>
        <taxon>Viridiplantae</taxon>
        <taxon>Streptophyta</taxon>
        <taxon>Embryophyta</taxon>
        <taxon>Tracheophyta</taxon>
        <taxon>Spermatophyta</taxon>
        <taxon>Magnoliopsida</taxon>
        <taxon>eudicotyledons</taxon>
        <taxon>Gunneridae</taxon>
        <taxon>Pentapetalae</taxon>
        <taxon>asterids</taxon>
        <taxon>campanulids</taxon>
        <taxon>Apiales</taxon>
        <taxon>Apiaceae</taxon>
        <taxon>Apioideae</taxon>
        <taxon>apioid superclade</taxon>
        <taxon>Apieae</taxon>
        <taxon>Apium</taxon>
    </lineage>
</organism>
<keyword evidence="3" id="KW-1185">Reference proteome</keyword>
<dbReference type="EMBL" id="WRXP01004510">
    <property type="protein sequence ID" value="KAF1001421.1"/>
    <property type="molecule type" value="Genomic_DNA"/>
</dbReference>
<evidence type="ECO:0000313" key="3">
    <source>
        <dbReference type="Proteomes" id="UP000593563"/>
    </source>
</evidence>
<comment type="caution">
    <text evidence="2">The sequence shown here is derived from an EMBL/GenBank/DDBJ whole genome shotgun (WGS) entry which is preliminary data.</text>
</comment>
<feature type="domain" description="Isopenicillin N synthase-like Fe(2+) 2OG dioxygenase" evidence="1">
    <location>
        <begin position="11"/>
        <end position="59"/>
    </location>
</feature>
<reference evidence="2" key="1">
    <citation type="submission" date="2020-01" db="EMBL/GenBank/DDBJ databases">
        <title>The Celery Genome Sequence Reveals Sequential Paleo-tetraploidization, Resistance Gene Elimination, Karyotype Evolution, and Functional Innovation in Apiales.</title>
        <authorList>
            <person name="Song X."/>
        </authorList>
    </citation>
    <scope>NUCLEOTIDE SEQUENCE</scope>
    <source>
        <tissue evidence="2">Leaf</tissue>
    </source>
</reference>
<proteinExistence type="predicted"/>
<accession>A0A6L5B6X1</accession>
<dbReference type="Pfam" id="PF03171">
    <property type="entry name" value="2OG-FeII_Oxy"/>
    <property type="match status" value="1"/>
</dbReference>
<dbReference type="SUPFAM" id="SSF51197">
    <property type="entry name" value="Clavaminate synthase-like"/>
    <property type="match status" value="1"/>
</dbReference>
<dbReference type="InterPro" id="IPR027443">
    <property type="entry name" value="IPNS-like_sf"/>
</dbReference>
<name>A0A6L5B6X1_APIGR</name>
<evidence type="ECO:0000259" key="1">
    <source>
        <dbReference type="Pfam" id="PF03171"/>
    </source>
</evidence>
<dbReference type="Gene3D" id="2.60.120.330">
    <property type="entry name" value="B-lactam Antibiotic, Isopenicillin N Synthase, Chain"/>
    <property type="match status" value="1"/>
</dbReference>
<sequence>MVGDKSKRWRMFSVELSPSSFIVMEGEAAMAWSNNMMYSPYQKVTMNHGKEARYSIAQFSFMEGMIETPY</sequence>
<protein>
    <recommendedName>
        <fullName evidence="1">Isopenicillin N synthase-like Fe(2+) 2OG dioxygenase domain-containing protein</fullName>
    </recommendedName>
</protein>
<gene>
    <name evidence="2" type="ORF">AG4045_020159</name>
</gene>
<dbReference type="AlphaFoldDB" id="A0A6L5B6X1"/>